<evidence type="ECO:0000256" key="3">
    <source>
        <dbReference type="PIRSR" id="PIRSR004848-1"/>
    </source>
</evidence>
<dbReference type="NCBIfam" id="TIGR00044">
    <property type="entry name" value="YggS family pyridoxal phosphate-dependent enzyme"/>
    <property type="match status" value="1"/>
</dbReference>
<name>A0AAE3IEK6_9FIRM</name>
<dbReference type="Pfam" id="PF01168">
    <property type="entry name" value="Ala_racemase_N"/>
    <property type="match status" value="1"/>
</dbReference>
<dbReference type="Proteomes" id="UP001208131">
    <property type="component" value="Unassembled WGS sequence"/>
</dbReference>
<dbReference type="PIRSF" id="PIRSF004848">
    <property type="entry name" value="YBL036c_PLPDEIII"/>
    <property type="match status" value="1"/>
</dbReference>
<dbReference type="PANTHER" id="PTHR10146">
    <property type="entry name" value="PROLINE SYNTHETASE CO-TRANSCRIBED BACTERIAL HOMOLOG PROTEIN"/>
    <property type="match status" value="1"/>
</dbReference>
<comment type="caution">
    <text evidence="6">The sequence shown here is derived from an EMBL/GenBank/DDBJ whole genome shotgun (WGS) entry which is preliminary data.</text>
</comment>
<dbReference type="InterPro" id="IPR011078">
    <property type="entry name" value="PyrdxlP_homeostasis"/>
</dbReference>
<dbReference type="RefSeq" id="WP_022287368.1">
    <property type="nucleotide sequence ID" value="NZ_JAOQJZ010000001.1"/>
</dbReference>
<evidence type="ECO:0000313" key="7">
    <source>
        <dbReference type="Proteomes" id="UP001208131"/>
    </source>
</evidence>
<dbReference type="CDD" id="cd00635">
    <property type="entry name" value="PLPDE_III_YBL036c_like"/>
    <property type="match status" value="1"/>
</dbReference>
<dbReference type="InterPro" id="IPR001608">
    <property type="entry name" value="Ala_racemase_N"/>
</dbReference>
<dbReference type="PANTHER" id="PTHR10146:SF14">
    <property type="entry name" value="PYRIDOXAL PHOSPHATE HOMEOSTASIS PROTEIN"/>
    <property type="match status" value="1"/>
</dbReference>
<evidence type="ECO:0000259" key="5">
    <source>
        <dbReference type="Pfam" id="PF01168"/>
    </source>
</evidence>
<dbReference type="Gene3D" id="3.20.20.10">
    <property type="entry name" value="Alanine racemase"/>
    <property type="match status" value="1"/>
</dbReference>
<comment type="function">
    <text evidence="2">Pyridoxal 5'-phosphate (PLP)-binding protein, which is involved in PLP homeostasis.</text>
</comment>
<evidence type="ECO:0000256" key="1">
    <source>
        <dbReference type="ARBA" id="ARBA00022898"/>
    </source>
</evidence>
<dbReference type="HAMAP" id="MF_02087">
    <property type="entry name" value="PLP_homeostasis"/>
    <property type="match status" value="1"/>
</dbReference>
<keyword evidence="7" id="KW-1185">Reference proteome</keyword>
<organism evidence="6 7">
    <name type="scientific">Hominimerdicola aceti</name>
    <dbReference type="NCBI Taxonomy" id="2981726"/>
    <lineage>
        <taxon>Bacteria</taxon>
        <taxon>Bacillati</taxon>
        <taxon>Bacillota</taxon>
        <taxon>Clostridia</taxon>
        <taxon>Eubacteriales</taxon>
        <taxon>Oscillospiraceae</taxon>
        <taxon>Hominimerdicola</taxon>
    </lineage>
</organism>
<gene>
    <name evidence="6" type="ORF">OCV57_01270</name>
</gene>
<comment type="similarity">
    <text evidence="2 4">Belongs to the pyridoxal phosphate-binding protein YggS/PROSC family.</text>
</comment>
<feature type="domain" description="Alanine racemase N-terminal" evidence="5">
    <location>
        <begin position="29"/>
        <end position="243"/>
    </location>
</feature>
<dbReference type="GO" id="GO:0030170">
    <property type="term" value="F:pyridoxal phosphate binding"/>
    <property type="evidence" value="ECO:0007669"/>
    <property type="project" value="UniProtKB-UniRule"/>
</dbReference>
<reference evidence="6 7" key="1">
    <citation type="journal article" date="2021" name="ISME Commun">
        <title>Automated analysis of genomic sequences facilitates high-throughput and comprehensive description of bacteria.</title>
        <authorList>
            <person name="Hitch T.C.A."/>
        </authorList>
    </citation>
    <scope>NUCLEOTIDE SEQUENCE [LARGE SCALE GENOMIC DNA]</scope>
    <source>
        <strain evidence="6 7">Sanger_31</strain>
    </source>
</reference>
<evidence type="ECO:0000256" key="2">
    <source>
        <dbReference type="HAMAP-Rule" id="MF_02087"/>
    </source>
</evidence>
<proteinExistence type="inferred from homology"/>
<dbReference type="AlphaFoldDB" id="A0AAE3IEK6"/>
<accession>A0AAE3IEK6</accession>
<comment type="cofactor">
    <cofactor evidence="3">
        <name>pyridoxal 5'-phosphate</name>
        <dbReference type="ChEBI" id="CHEBI:597326"/>
    </cofactor>
</comment>
<evidence type="ECO:0000313" key="6">
    <source>
        <dbReference type="EMBL" id="MCU6704554.1"/>
    </source>
</evidence>
<protein>
    <recommendedName>
        <fullName evidence="2">Pyridoxal phosphate homeostasis protein</fullName>
        <shortName evidence="2">PLP homeostasis protein</shortName>
    </recommendedName>
</protein>
<dbReference type="EMBL" id="JAOQJZ010000001">
    <property type="protein sequence ID" value="MCU6704554.1"/>
    <property type="molecule type" value="Genomic_DNA"/>
</dbReference>
<sequence length="248" mass="27666">MKMCSKVDQTATLSPQDNYFPEVLENCKEICYNVENAKAKWRKPDEEVRIMAVTKTVPPEKVNFAVAQGFKLLGENRVQEFLSKKEAYDKSAEVQFIGHLQTNKVKYIINDVTLIQSVDNLKLAHEISRLAVKNNKTMNVLVEINIGDEATKSGVSAEMAEELVRQTAQLPNVSVKGLMAIPPVGSGEDVFEKMHGIFLSVKEKDIPNVSMDILSMGMSGDYELAIKHGSNLVRIGTKLFGARKYLED</sequence>
<keyword evidence="1 2" id="KW-0663">Pyridoxal phosphate</keyword>
<dbReference type="InterPro" id="IPR029066">
    <property type="entry name" value="PLP-binding_barrel"/>
</dbReference>
<dbReference type="SUPFAM" id="SSF51419">
    <property type="entry name" value="PLP-binding barrel"/>
    <property type="match status" value="1"/>
</dbReference>
<feature type="modified residue" description="N6-(pyridoxal phosphate)lysine" evidence="2 3">
    <location>
        <position position="55"/>
    </location>
</feature>
<evidence type="ECO:0000256" key="4">
    <source>
        <dbReference type="RuleBase" id="RU004514"/>
    </source>
</evidence>